<dbReference type="Proteomes" id="UP000473089">
    <property type="component" value="Unassembled WGS sequence"/>
</dbReference>
<comment type="subcellular location">
    <subcellularLocation>
        <location evidence="5 6">Cytoplasm</location>
    </subcellularLocation>
</comment>
<comment type="caution">
    <text evidence="9">The sequence shown here is derived from an EMBL/GenBank/DDBJ whole genome shotgun (WGS) entry which is preliminary data.</text>
</comment>
<dbReference type="NCBIfam" id="TIGR00237">
    <property type="entry name" value="xseA"/>
    <property type="match status" value="1"/>
</dbReference>
<accession>A0A6M0T2H9</accession>
<keyword evidence="2 5" id="KW-0540">Nuclease</keyword>
<dbReference type="InterPro" id="IPR003753">
    <property type="entry name" value="Exonuc_VII_L"/>
</dbReference>
<comment type="similarity">
    <text evidence="5 6">Belongs to the XseA family.</text>
</comment>
<dbReference type="CDD" id="cd04489">
    <property type="entry name" value="ExoVII_LU_OBF"/>
    <property type="match status" value="1"/>
</dbReference>
<evidence type="ECO:0000313" key="9">
    <source>
        <dbReference type="EMBL" id="NFA61345.1"/>
    </source>
</evidence>
<name>A0A6M0T2H9_CLOBO</name>
<comment type="subunit">
    <text evidence="5">Heterooligomer composed of large and small subunits.</text>
</comment>
<protein>
    <recommendedName>
        <fullName evidence="5">Exodeoxyribonuclease 7 large subunit</fullName>
        <ecNumber evidence="5">3.1.11.6</ecNumber>
    </recommendedName>
    <alternativeName>
        <fullName evidence="5">Exodeoxyribonuclease VII large subunit</fullName>
        <shortName evidence="5">Exonuclease VII large subunit</shortName>
    </alternativeName>
</protein>
<gene>
    <name evidence="5" type="primary">xseA</name>
    <name evidence="9" type="ORF">EXM42_13365</name>
</gene>
<keyword evidence="3 5" id="KW-0378">Hydrolase</keyword>
<evidence type="ECO:0000256" key="3">
    <source>
        <dbReference type="ARBA" id="ARBA00022801"/>
    </source>
</evidence>
<dbReference type="Pfam" id="PF02601">
    <property type="entry name" value="Exonuc_VII_L"/>
    <property type="match status" value="1"/>
</dbReference>
<evidence type="ECO:0000259" key="7">
    <source>
        <dbReference type="Pfam" id="PF02601"/>
    </source>
</evidence>
<feature type="domain" description="Exonuclease VII large subunit C-terminal" evidence="7">
    <location>
        <begin position="124"/>
        <end position="335"/>
    </location>
</feature>
<evidence type="ECO:0000313" key="10">
    <source>
        <dbReference type="Proteomes" id="UP000473089"/>
    </source>
</evidence>
<comment type="catalytic activity">
    <reaction evidence="5 6">
        <text>Exonucleolytic cleavage in either 5'- to 3'- or 3'- to 5'-direction to yield nucleoside 5'-phosphates.</text>
        <dbReference type="EC" id="3.1.11.6"/>
    </reaction>
</comment>
<evidence type="ECO:0000256" key="6">
    <source>
        <dbReference type="RuleBase" id="RU004355"/>
    </source>
</evidence>
<reference evidence="9 10" key="1">
    <citation type="submission" date="2019-02" db="EMBL/GenBank/DDBJ databases">
        <title>Genome sequencing of Clostridium botulinum clinical isolates.</title>
        <authorList>
            <person name="Brunt J."/>
            <person name="Van Vliet A.H.M."/>
            <person name="Stringer S.C."/>
            <person name="Grant K.A."/>
            <person name="Carter A.C."/>
            <person name="Peck M.W."/>
        </authorList>
    </citation>
    <scope>NUCLEOTIDE SEQUENCE [LARGE SCALE GENOMIC DNA]</scope>
    <source>
        <strain evidence="9 10">R1125/03</strain>
    </source>
</reference>
<organism evidence="9 10">
    <name type="scientific">Clostridium botulinum</name>
    <dbReference type="NCBI Taxonomy" id="1491"/>
    <lineage>
        <taxon>Bacteria</taxon>
        <taxon>Bacillati</taxon>
        <taxon>Bacillota</taxon>
        <taxon>Clostridia</taxon>
        <taxon>Eubacteriales</taxon>
        <taxon>Clostridiaceae</taxon>
        <taxon>Clostridium</taxon>
    </lineage>
</organism>
<dbReference type="GO" id="GO:0006308">
    <property type="term" value="P:DNA catabolic process"/>
    <property type="evidence" value="ECO:0007669"/>
    <property type="project" value="UniProtKB-UniRule"/>
</dbReference>
<dbReference type="Pfam" id="PF13742">
    <property type="entry name" value="tRNA_anti_2"/>
    <property type="match status" value="1"/>
</dbReference>
<feature type="domain" description="OB-fold nucleic acid binding" evidence="8">
    <location>
        <begin position="6"/>
        <end position="100"/>
    </location>
</feature>
<dbReference type="GO" id="GO:0009318">
    <property type="term" value="C:exodeoxyribonuclease VII complex"/>
    <property type="evidence" value="ECO:0007669"/>
    <property type="project" value="UniProtKB-UniRule"/>
</dbReference>
<keyword evidence="1 5" id="KW-0963">Cytoplasm</keyword>
<evidence type="ECO:0000256" key="4">
    <source>
        <dbReference type="ARBA" id="ARBA00022839"/>
    </source>
</evidence>
<dbReference type="PANTHER" id="PTHR30008:SF0">
    <property type="entry name" value="EXODEOXYRIBONUCLEASE 7 LARGE SUBUNIT"/>
    <property type="match status" value="1"/>
</dbReference>
<comment type="function">
    <text evidence="5">Bidirectionally degrades single-stranded DNA into large acid-insoluble oligonucleotides, which are then degraded further into small acid-soluble oligonucleotides.</text>
</comment>
<dbReference type="AlphaFoldDB" id="A0A6M0T2H9"/>
<proteinExistence type="inferred from homology"/>
<evidence type="ECO:0000256" key="5">
    <source>
        <dbReference type="HAMAP-Rule" id="MF_00378"/>
    </source>
</evidence>
<dbReference type="EMBL" id="SGJP01000029">
    <property type="protein sequence ID" value="NFA61345.1"/>
    <property type="molecule type" value="Genomic_DNA"/>
</dbReference>
<keyword evidence="4 5" id="KW-0269">Exonuclease</keyword>
<dbReference type="GO" id="GO:0003676">
    <property type="term" value="F:nucleic acid binding"/>
    <property type="evidence" value="ECO:0007669"/>
    <property type="project" value="InterPro"/>
</dbReference>
<dbReference type="EC" id="3.1.11.6" evidence="5"/>
<evidence type="ECO:0000256" key="1">
    <source>
        <dbReference type="ARBA" id="ARBA00022490"/>
    </source>
</evidence>
<dbReference type="PANTHER" id="PTHR30008">
    <property type="entry name" value="EXODEOXYRIBONUCLEASE 7 LARGE SUBUNIT"/>
    <property type="match status" value="1"/>
</dbReference>
<sequence>MHVKTLTVSQLNRYVKNTLDADFILNNASVKGEISNLKIHSSGHIYFSLKDEGSKINCVMFKSYAYKLNFDLENGMDIIAHGNVSVYEKEGSYQLYVKEMKREGIGDLYIAFEKLKEKLKNEGLFDESNKKEIPRFCKKIGVITSPTGAALRDIINVTKRRNKGIELLIYPALVQGTDASKTLVEGIKTLNKVEDVDIIILARGGGSIEELWAFNNEDLAYTIYNSKKPIITGVGHETDFTIVDFVSDRRAPTPSAAAEIAVFDREVLIKEILNYKYTMKNSMENIIKEKRNYLNLYKQRIESNSPYNIIVNEYKNIDNLKELLNTKIKGKLNKEKDNLSKLASLLEAHNPLNVLKKGYTLVEDESNNLITEKETLKELNKINIIFKDGKAKLNIKYIE</sequence>
<dbReference type="HAMAP" id="MF_00378">
    <property type="entry name" value="Exonuc_7_L"/>
    <property type="match status" value="1"/>
</dbReference>
<dbReference type="GO" id="GO:0005737">
    <property type="term" value="C:cytoplasm"/>
    <property type="evidence" value="ECO:0007669"/>
    <property type="project" value="UniProtKB-SubCell"/>
</dbReference>
<evidence type="ECO:0000259" key="8">
    <source>
        <dbReference type="Pfam" id="PF13742"/>
    </source>
</evidence>
<dbReference type="InterPro" id="IPR025824">
    <property type="entry name" value="OB-fold_nuc-bd_dom"/>
</dbReference>
<dbReference type="InterPro" id="IPR020579">
    <property type="entry name" value="Exonuc_VII_lsu_C"/>
</dbReference>
<evidence type="ECO:0000256" key="2">
    <source>
        <dbReference type="ARBA" id="ARBA00022722"/>
    </source>
</evidence>
<dbReference type="GO" id="GO:0008855">
    <property type="term" value="F:exodeoxyribonuclease VII activity"/>
    <property type="evidence" value="ECO:0007669"/>
    <property type="project" value="UniProtKB-UniRule"/>
</dbReference>